<proteinExistence type="inferred from homology"/>
<dbReference type="PANTHER" id="PTHR30061">
    <property type="entry name" value="MALTOSE-BINDING PERIPLASMIC PROTEIN"/>
    <property type="match status" value="1"/>
</dbReference>
<dbReference type="Proteomes" id="UP000824166">
    <property type="component" value="Unassembled WGS sequence"/>
</dbReference>
<evidence type="ECO:0000313" key="6">
    <source>
        <dbReference type="Proteomes" id="UP000824166"/>
    </source>
</evidence>
<accession>A0ABS6I2G3</accession>
<dbReference type="PROSITE" id="PS51257">
    <property type="entry name" value="PROKAR_LIPOPROTEIN"/>
    <property type="match status" value="1"/>
</dbReference>
<dbReference type="InterPro" id="IPR006059">
    <property type="entry name" value="SBP"/>
</dbReference>
<evidence type="ECO:0000256" key="1">
    <source>
        <dbReference type="ARBA" id="ARBA00008520"/>
    </source>
</evidence>
<comment type="similarity">
    <text evidence="1">Belongs to the bacterial solute-binding protein 1 family.</text>
</comment>
<protein>
    <submittedName>
        <fullName evidence="5">Extracellular solute-binding protein</fullName>
    </submittedName>
</protein>
<sequence>MMTIPKSRRRSGILGVAAAVSIATLALTACGGPSTDTAGSAVEAGSGEGTIKVWAVDGQAAENDALKKIIANFESSQSKIKVDLKLFPSDQYTKAVNSAAPEDLPDVLDFDGPTLASFVYNGKMAPLKDSVSGETLANQTDSIKSQNTVDDAVYGVGMMNAGLALWGNKKLLDGAGVHYPTTPEEAWTAEEFTGVLDKLATVVPGGKPLDLSEQYGFAGEWGTCCSAGPVIWSGGGTMLKDNKAAGALDSDANVKSLTQFASWKKYTDPNADGLAFTSGRVALSWVGHWTYPTYKALGSDLVSIPLPNFGKGTKTASGTFAWGMGAKSKNGTAAGKFLDHLMSDESVRTYTDANGAPPATKTALAASALYGPGKQLQFLGDQLSKACGTEDRITESCVSVTRPVTAGYPVVTDQVGKAEAAIYAGKDAKEALSAAARAIDQNFADNDGYKK</sequence>
<dbReference type="PANTHER" id="PTHR30061:SF50">
    <property type="entry name" value="MALTOSE_MALTODEXTRIN-BINDING PERIPLASMIC PROTEIN"/>
    <property type="match status" value="1"/>
</dbReference>
<evidence type="ECO:0000256" key="4">
    <source>
        <dbReference type="SAM" id="SignalP"/>
    </source>
</evidence>
<gene>
    <name evidence="5" type="ORF">KSW38_06470</name>
</gene>
<name>A0ABS6I2G3_9MICC</name>
<keyword evidence="3 4" id="KW-0732">Signal</keyword>
<dbReference type="Pfam" id="PF13416">
    <property type="entry name" value="SBP_bac_8"/>
    <property type="match status" value="1"/>
</dbReference>
<comment type="caution">
    <text evidence="5">The sequence shown here is derived from an EMBL/GenBank/DDBJ whole genome shotgun (WGS) entry which is preliminary data.</text>
</comment>
<dbReference type="EMBL" id="JAHOPC010000002">
    <property type="protein sequence ID" value="MBU8865932.1"/>
    <property type="molecule type" value="Genomic_DNA"/>
</dbReference>
<evidence type="ECO:0000256" key="2">
    <source>
        <dbReference type="ARBA" id="ARBA00022448"/>
    </source>
</evidence>
<reference evidence="5 6" key="1">
    <citation type="submission" date="2021-06" db="EMBL/GenBank/DDBJ databases">
        <authorList>
            <person name="Jeong J.W."/>
        </authorList>
    </citation>
    <scope>NUCLEOTIDE SEQUENCE [LARGE SCALE GENOMIC DNA]</scope>
    <source>
        <strain evidence="5 6">MMS21-TAE1-1</strain>
    </source>
</reference>
<keyword evidence="6" id="KW-1185">Reference proteome</keyword>
<evidence type="ECO:0000313" key="5">
    <source>
        <dbReference type="EMBL" id="MBU8865932.1"/>
    </source>
</evidence>
<keyword evidence="2" id="KW-0813">Transport</keyword>
<organism evidence="5 6">
    <name type="scientific">Paenarthrobacter aromaticivorans</name>
    <dbReference type="NCBI Taxonomy" id="2849150"/>
    <lineage>
        <taxon>Bacteria</taxon>
        <taxon>Bacillati</taxon>
        <taxon>Actinomycetota</taxon>
        <taxon>Actinomycetes</taxon>
        <taxon>Micrococcales</taxon>
        <taxon>Micrococcaceae</taxon>
        <taxon>Paenarthrobacter</taxon>
    </lineage>
</organism>
<evidence type="ECO:0000256" key="3">
    <source>
        <dbReference type="ARBA" id="ARBA00022729"/>
    </source>
</evidence>
<feature type="chain" id="PRO_5046032595" evidence="4">
    <location>
        <begin position="29"/>
        <end position="451"/>
    </location>
</feature>
<feature type="signal peptide" evidence="4">
    <location>
        <begin position="1"/>
        <end position="28"/>
    </location>
</feature>